<protein>
    <submittedName>
        <fullName evidence="1">Uncharacterized protein</fullName>
    </submittedName>
</protein>
<dbReference type="RefSeq" id="YP_009303291.1">
    <property type="nucleotide sequence ID" value="NC_031254.1"/>
</dbReference>
<keyword evidence="2" id="KW-1185">Reference proteome</keyword>
<sequence length="63" mass="8032">MRLRDWVKDWWWTARGWPTDLQWWWEDHHCYECGKLTVRRHMHWECEEPLIREAFGWTTKSGD</sequence>
<accession>A0A140G6I8</accession>
<name>A0A140G6I8_9CAUD</name>
<dbReference type="KEGG" id="vg:29122940"/>
<organism evidence="1 2">
    <name type="scientific">Arthrobacter phage Kitkat</name>
    <dbReference type="NCBI Taxonomy" id="1796996"/>
    <lineage>
        <taxon>Viruses</taxon>
        <taxon>Duplodnaviria</taxon>
        <taxon>Heunggongvirae</taxon>
        <taxon>Uroviricota</taxon>
        <taxon>Caudoviricetes</taxon>
        <taxon>Kelleziovirus</taxon>
        <taxon>Kelleziovirus kitkat</taxon>
    </lineage>
</organism>
<reference evidence="1 2" key="1">
    <citation type="submission" date="2016-02" db="EMBL/GenBank/DDBJ databases">
        <authorList>
            <person name="Blasi C.J."/>
            <person name="DeRuff K.C."/>
            <person name="Kobokovich A."/>
            <person name="Pizzorno M.C."/>
            <person name="Stowe E.L."/>
            <person name="Bowman C.A."/>
            <person name="Russell D.A."/>
            <person name="Pope W.H."/>
            <person name="Jacobs-Sera D."/>
            <person name="Hendrix R.W."/>
            <person name="Hatfull G.F."/>
        </authorList>
    </citation>
    <scope>NUCLEOTIDE SEQUENCE [LARGE SCALE GENOMIC DNA]</scope>
</reference>
<evidence type="ECO:0000313" key="2">
    <source>
        <dbReference type="Proteomes" id="UP000203585"/>
    </source>
</evidence>
<evidence type="ECO:0000313" key="1">
    <source>
        <dbReference type="EMBL" id="AMM44273.1"/>
    </source>
</evidence>
<gene>
    <name evidence="1" type="primary">8</name>
    <name evidence="1" type="ORF">KITKAT_8</name>
</gene>
<dbReference type="EMBL" id="KU647627">
    <property type="protein sequence ID" value="AMM44273.1"/>
    <property type="molecule type" value="Genomic_DNA"/>
</dbReference>
<dbReference type="GeneID" id="29122940"/>
<proteinExistence type="predicted"/>
<dbReference type="Proteomes" id="UP000203585">
    <property type="component" value="Segment"/>
</dbReference>